<evidence type="ECO:0000256" key="1">
    <source>
        <dbReference type="SAM" id="MobiDB-lite"/>
    </source>
</evidence>
<dbReference type="EMBL" id="JACKTY010000040">
    <property type="protein sequence ID" value="MCV7229254.1"/>
    <property type="molecule type" value="Genomic_DNA"/>
</dbReference>
<dbReference type="Proteomes" id="UP001526201">
    <property type="component" value="Unassembled WGS sequence"/>
</dbReference>
<organism evidence="2 3">
    <name type="scientific">Mycolicibacterium komossense</name>
    <dbReference type="NCBI Taxonomy" id="1779"/>
    <lineage>
        <taxon>Bacteria</taxon>
        <taxon>Bacillati</taxon>
        <taxon>Actinomycetota</taxon>
        <taxon>Actinomycetes</taxon>
        <taxon>Mycobacteriales</taxon>
        <taxon>Mycobacteriaceae</taxon>
        <taxon>Mycolicibacterium</taxon>
    </lineage>
</organism>
<sequence>MLVPDGFVVPCELRTQWFRLEPLGPHHNESDHAAWMSSIKLLQGTPGFAGHDWPPDEGLPIPRPADPPGAGYAG</sequence>
<feature type="region of interest" description="Disordered" evidence="1">
    <location>
        <begin position="46"/>
        <end position="74"/>
    </location>
</feature>
<evidence type="ECO:0000313" key="2">
    <source>
        <dbReference type="EMBL" id="MCV7229254.1"/>
    </source>
</evidence>
<proteinExistence type="predicted"/>
<dbReference type="RefSeq" id="WP_264070466.1">
    <property type="nucleotide sequence ID" value="NZ_JACKTY010000040.1"/>
</dbReference>
<comment type="caution">
    <text evidence="2">The sequence shown here is derived from an EMBL/GenBank/DDBJ whole genome shotgun (WGS) entry which is preliminary data.</text>
</comment>
<protein>
    <submittedName>
        <fullName evidence="2">Uncharacterized protein</fullName>
    </submittedName>
</protein>
<evidence type="ECO:0000313" key="3">
    <source>
        <dbReference type="Proteomes" id="UP001526201"/>
    </source>
</evidence>
<name>A0ABT3CID1_9MYCO</name>
<reference evidence="2 3" key="1">
    <citation type="journal article" date="2022" name="BMC Genomics">
        <title>Comparative genome analysis of mycobacteria focusing on tRNA and non-coding RNA.</title>
        <authorList>
            <person name="Behra P.R.K."/>
            <person name="Pettersson B.M.F."/>
            <person name="Ramesh M."/>
            <person name="Das S."/>
            <person name="Dasgupta S."/>
            <person name="Kirsebom L.A."/>
        </authorList>
    </citation>
    <scope>NUCLEOTIDE SEQUENCE [LARGE SCALE GENOMIC DNA]</scope>
    <source>
        <strain evidence="2 3">DSM 44078</strain>
    </source>
</reference>
<accession>A0ABT3CID1</accession>
<gene>
    <name evidence="2" type="ORF">H7J73_24900</name>
</gene>
<keyword evidence="3" id="KW-1185">Reference proteome</keyword>